<sequence>MNKLNEVDLLDMTGTVKLEENYVSKSLNYGYQSAKNMTKLMFNDLMNSSDKDMVAGEKSKKRFDYNPDKKVEKLDNKISKRKEMMNIYRESELANRREYEYFYNSLGDNTFQKVTSQLVYGAASTLFNPIELTKNIAINTAVNALIPGSGVVASIGRFGVNMFSDTVDNYYSNTWEDKLLGLEREPSEKLVQAVGGAVVSNAVFPLVKITGKKVFNFATDNVFVKGKTINGDILEPIVFNNYRKELGEVTAIDLSHRDYKIVDSIRKEVIKSQPIEEGMQRVFPKQEIKNNIIRERTGVEPGIIDFTRGREELLDIGNILKKKGIEIQAKSKKEINLSEAIRKSNRNMDKMALDWVDRYISAPYIVTKDGYKVETLKSMRDMHPMFYDTLSMSFKGQGYNDVLGEALENKSVVNSVLFQVSKKKQMPFLIKDVDDSNWDIKKLDNFSYKKNNDFRRAIENGITYNVKENEALLKTSPKYNKYLSNTNNIESFAKEVADVFNDYKSKKITYDEVVSVLEAKRSKYETIAITKPNGGEMSYREFLNIGSKTIRDKRFNIDKLVNDVEAIKQKKVDTAIIKLSINKDKMLEDLAIKDIEFFKKNFGEKLNNLKFIAEGGEFDDNFKRQLHHFLTETTKDVREIELDMKEAGLKETDLDNYDLMQFIKNNFVGENQKERINNFLDFAEPYLKDNYDMLNIMDRLIMNEQAAMSTWGVPFKVLDDLVKEDGSLLSFFNTIPILRKNLLDGKNFIEEYEHNKGFKEIAPVVMEKINNFIESESIFKSSTQKEPAKEVVNTMLGFTRGWLLFASGIKETLSHPVLATLKTLKYGGNLAKNLLVAPISAISTAYNLLEPLASSSYHLGKLYRGIGKFIAGDYADELALMELGVNAKMLLGNGEISGYSKFKNVLSSTSMMFQNSMQKNRYIASRIIGINTIKKMLNTENFVELKPSSKKLLQALGIGNDESFKLWKQEVNSSDNGLKKALYQDGYSDITKKIHQLITRNAYEEDTLSPLRNNTEINDMTAQIKLMFTSYNRSILKYFGDAVRFAELEDGTYINRFSIEAIGRDIKDLTSVGLPGLTLLGIASLAGKYGEAKILGSSEDERMEAQFKSALDGNIDSMLGIAQDGLEGAIPIDVIYQRRGGSPISSVYNRIHSGITGDLTNLVPEKVEIFARKFFNSREYKKYNGLNKQEKIIYDRLVLADKVANNKENGFIDYLIAKFTSDRALEDGEITAIDALELKRQYGYNDKEIMEKLKKRGIDTVKKYSIINSENEEEVIQNIQNGIEIISENNLSEKEIVEKLDEKNEFFNDYKEYKKEVKEVEINQDEQKELEAYQKKLEADGCDEFEILEKLTIYQNELHKSKNLTHNK</sequence>
<accession>A0A8S5U3Y5</accession>
<dbReference type="EMBL" id="BK016004">
    <property type="protein sequence ID" value="DAF89176.1"/>
    <property type="molecule type" value="Genomic_DNA"/>
</dbReference>
<reference evidence="2" key="1">
    <citation type="journal article" date="2021" name="Proc. Natl. Acad. Sci. U.S.A.">
        <title>A Catalog of Tens of Thousands of Viruses from Human Metagenomes Reveals Hidden Associations with Chronic Diseases.</title>
        <authorList>
            <person name="Tisza M.J."/>
            <person name="Buck C.B."/>
        </authorList>
    </citation>
    <scope>NUCLEOTIDE SEQUENCE</scope>
    <source>
        <strain evidence="2">CtP1X6</strain>
    </source>
</reference>
<proteinExistence type="predicted"/>
<keyword evidence="1" id="KW-0175">Coiled coil</keyword>
<evidence type="ECO:0000313" key="2">
    <source>
        <dbReference type="EMBL" id="DAF89176.1"/>
    </source>
</evidence>
<name>A0A8S5U3Y5_9CAUD</name>
<evidence type="ECO:0000256" key="1">
    <source>
        <dbReference type="SAM" id="Coils"/>
    </source>
</evidence>
<organism evidence="2">
    <name type="scientific">Podoviridae sp. ctP1X6</name>
    <dbReference type="NCBI Taxonomy" id="2825246"/>
    <lineage>
        <taxon>Viruses</taxon>
        <taxon>Duplodnaviria</taxon>
        <taxon>Heunggongvirae</taxon>
        <taxon>Uroviricota</taxon>
        <taxon>Caudoviricetes</taxon>
    </lineage>
</organism>
<protein>
    <submittedName>
        <fullName evidence="2">Uncharacterized protein</fullName>
    </submittedName>
</protein>
<feature type="coiled-coil region" evidence="1">
    <location>
        <begin position="1303"/>
        <end position="1330"/>
    </location>
</feature>